<feature type="compositionally biased region" description="Basic and acidic residues" evidence="1">
    <location>
        <begin position="24"/>
        <end position="39"/>
    </location>
</feature>
<dbReference type="Proteomes" id="UP001194468">
    <property type="component" value="Unassembled WGS sequence"/>
</dbReference>
<feature type="compositionally biased region" description="Polar residues" evidence="1">
    <location>
        <begin position="102"/>
        <end position="118"/>
    </location>
</feature>
<feature type="region of interest" description="Disordered" evidence="1">
    <location>
        <begin position="1"/>
        <end position="39"/>
    </location>
</feature>
<feature type="region of interest" description="Disordered" evidence="1">
    <location>
        <begin position="70"/>
        <end position="142"/>
    </location>
</feature>
<evidence type="ECO:0000313" key="3">
    <source>
        <dbReference type="Proteomes" id="UP001194468"/>
    </source>
</evidence>
<organism evidence="2 3">
    <name type="scientific">Boletus edulis BED1</name>
    <dbReference type="NCBI Taxonomy" id="1328754"/>
    <lineage>
        <taxon>Eukaryota</taxon>
        <taxon>Fungi</taxon>
        <taxon>Dikarya</taxon>
        <taxon>Basidiomycota</taxon>
        <taxon>Agaricomycotina</taxon>
        <taxon>Agaricomycetes</taxon>
        <taxon>Agaricomycetidae</taxon>
        <taxon>Boletales</taxon>
        <taxon>Boletineae</taxon>
        <taxon>Boletaceae</taxon>
        <taxon>Boletoideae</taxon>
        <taxon>Boletus</taxon>
    </lineage>
</organism>
<reference evidence="2" key="1">
    <citation type="submission" date="2019-10" db="EMBL/GenBank/DDBJ databases">
        <authorList>
            <consortium name="DOE Joint Genome Institute"/>
            <person name="Kuo A."/>
            <person name="Miyauchi S."/>
            <person name="Kiss E."/>
            <person name="Drula E."/>
            <person name="Kohler A."/>
            <person name="Sanchez-Garcia M."/>
            <person name="Andreopoulos B."/>
            <person name="Barry K.W."/>
            <person name="Bonito G."/>
            <person name="Buee M."/>
            <person name="Carver A."/>
            <person name="Chen C."/>
            <person name="Cichocki N."/>
            <person name="Clum A."/>
            <person name="Culley D."/>
            <person name="Crous P.W."/>
            <person name="Fauchery L."/>
            <person name="Girlanda M."/>
            <person name="Hayes R."/>
            <person name="Keri Z."/>
            <person name="LaButti K."/>
            <person name="Lipzen A."/>
            <person name="Lombard V."/>
            <person name="Magnuson J."/>
            <person name="Maillard F."/>
            <person name="Morin E."/>
            <person name="Murat C."/>
            <person name="Nolan M."/>
            <person name="Ohm R."/>
            <person name="Pangilinan J."/>
            <person name="Pereira M."/>
            <person name="Perotto S."/>
            <person name="Peter M."/>
            <person name="Riley R."/>
            <person name="Sitrit Y."/>
            <person name="Stielow B."/>
            <person name="Szollosi G."/>
            <person name="Zifcakova L."/>
            <person name="Stursova M."/>
            <person name="Spatafora J.W."/>
            <person name="Tedersoo L."/>
            <person name="Vaario L.-M."/>
            <person name="Yamada A."/>
            <person name="Yan M."/>
            <person name="Wang P."/>
            <person name="Xu J."/>
            <person name="Bruns T."/>
            <person name="Baldrian P."/>
            <person name="Vilgalys R."/>
            <person name="Henrissat B."/>
            <person name="Grigoriev I.V."/>
            <person name="Hibbett D."/>
            <person name="Nagy L.G."/>
            <person name="Martin F.M."/>
        </authorList>
    </citation>
    <scope>NUCLEOTIDE SEQUENCE</scope>
    <source>
        <strain evidence="2">BED1</strain>
    </source>
</reference>
<keyword evidence="3" id="KW-1185">Reference proteome</keyword>
<gene>
    <name evidence="2" type="ORF">L210DRAFT_613143</name>
</gene>
<name>A0AAD4C4L5_BOLED</name>
<evidence type="ECO:0000313" key="2">
    <source>
        <dbReference type="EMBL" id="KAF8449001.1"/>
    </source>
</evidence>
<protein>
    <submittedName>
        <fullName evidence="2">Uncharacterized protein</fullName>
    </submittedName>
</protein>
<dbReference type="EMBL" id="WHUW01000003">
    <property type="protein sequence ID" value="KAF8449001.1"/>
    <property type="molecule type" value="Genomic_DNA"/>
</dbReference>
<evidence type="ECO:0000256" key="1">
    <source>
        <dbReference type="SAM" id="MobiDB-lite"/>
    </source>
</evidence>
<reference evidence="2" key="2">
    <citation type="journal article" date="2020" name="Nat. Commun.">
        <title>Large-scale genome sequencing of mycorrhizal fungi provides insights into the early evolution of symbiotic traits.</title>
        <authorList>
            <person name="Miyauchi S."/>
            <person name="Kiss E."/>
            <person name="Kuo A."/>
            <person name="Drula E."/>
            <person name="Kohler A."/>
            <person name="Sanchez-Garcia M."/>
            <person name="Morin E."/>
            <person name="Andreopoulos B."/>
            <person name="Barry K.W."/>
            <person name="Bonito G."/>
            <person name="Buee M."/>
            <person name="Carver A."/>
            <person name="Chen C."/>
            <person name="Cichocki N."/>
            <person name="Clum A."/>
            <person name="Culley D."/>
            <person name="Crous P.W."/>
            <person name="Fauchery L."/>
            <person name="Girlanda M."/>
            <person name="Hayes R.D."/>
            <person name="Keri Z."/>
            <person name="LaButti K."/>
            <person name="Lipzen A."/>
            <person name="Lombard V."/>
            <person name="Magnuson J."/>
            <person name="Maillard F."/>
            <person name="Murat C."/>
            <person name="Nolan M."/>
            <person name="Ohm R.A."/>
            <person name="Pangilinan J."/>
            <person name="Pereira M.F."/>
            <person name="Perotto S."/>
            <person name="Peter M."/>
            <person name="Pfister S."/>
            <person name="Riley R."/>
            <person name="Sitrit Y."/>
            <person name="Stielow J.B."/>
            <person name="Szollosi G."/>
            <person name="Zifcakova L."/>
            <person name="Stursova M."/>
            <person name="Spatafora J.W."/>
            <person name="Tedersoo L."/>
            <person name="Vaario L.M."/>
            <person name="Yamada A."/>
            <person name="Yan M."/>
            <person name="Wang P."/>
            <person name="Xu J."/>
            <person name="Bruns T."/>
            <person name="Baldrian P."/>
            <person name="Vilgalys R."/>
            <person name="Dunand C."/>
            <person name="Henrissat B."/>
            <person name="Grigoriev I.V."/>
            <person name="Hibbett D."/>
            <person name="Nagy L.G."/>
            <person name="Martin F.M."/>
        </authorList>
    </citation>
    <scope>NUCLEOTIDE SEQUENCE</scope>
    <source>
        <strain evidence="2">BED1</strain>
    </source>
</reference>
<sequence length="173" mass="18409">MSGPKTALSGLRTVQRDWSMSSKTDSDASQKSSDARAQRIRDIQAGLDAREQASLSSMLLKNYVNVTSTDIASGSKRPLPPSAQEPTAKKRALPPRWEKDVYTSSSNFTTSTRISSAGQDVKPKPTGASATTAATSSLAAQPAGVLQLSQEQEQILQLVQSQKSLFYTGSAGM</sequence>
<feature type="compositionally biased region" description="Low complexity" evidence="1">
    <location>
        <begin position="128"/>
        <end position="142"/>
    </location>
</feature>
<comment type="caution">
    <text evidence="2">The sequence shown here is derived from an EMBL/GenBank/DDBJ whole genome shotgun (WGS) entry which is preliminary data.</text>
</comment>
<accession>A0AAD4C4L5</accession>
<proteinExistence type="predicted"/>
<dbReference type="AlphaFoldDB" id="A0AAD4C4L5"/>